<gene>
    <name evidence="1" type="ORF">SAMN05216469_101228</name>
</gene>
<dbReference type="AlphaFoldDB" id="A0A1H7FLM7"/>
<dbReference type="EMBL" id="FOAT01000001">
    <property type="protein sequence ID" value="SEK24245.1"/>
    <property type="molecule type" value="Genomic_DNA"/>
</dbReference>
<organism evidence="1 2">
    <name type="scientific">Ruminococcus albus</name>
    <dbReference type="NCBI Taxonomy" id="1264"/>
    <lineage>
        <taxon>Bacteria</taxon>
        <taxon>Bacillati</taxon>
        <taxon>Bacillota</taxon>
        <taxon>Clostridia</taxon>
        <taxon>Eubacteriales</taxon>
        <taxon>Oscillospiraceae</taxon>
        <taxon>Ruminococcus</taxon>
    </lineage>
</organism>
<dbReference type="OrthoDB" id="883590at2"/>
<name>A0A1H7FLM7_RUMAL</name>
<dbReference type="Proteomes" id="UP000186015">
    <property type="component" value="Unassembled WGS sequence"/>
</dbReference>
<protein>
    <recommendedName>
        <fullName evidence="3">ADP-ribosylation/crystallin J1</fullName>
    </recommendedName>
</protein>
<accession>A0A1H7FLM7</accession>
<evidence type="ECO:0000313" key="1">
    <source>
        <dbReference type="EMBL" id="SEK24245.1"/>
    </source>
</evidence>
<evidence type="ECO:0000313" key="2">
    <source>
        <dbReference type="Proteomes" id="UP000186015"/>
    </source>
</evidence>
<sequence length="121" mass="14206">MKLYRPVGTAELKLIEQTGYKAFPPRLPEQPIFYPVLNEKYAREIAERWNVKDTSDHKGYVTEFDVDDDYCSKFQIQTVGRSYHQELWVPADELETFNRHIIGTIKVITEFSSDDADIKEM</sequence>
<dbReference type="RefSeq" id="WP_074828424.1">
    <property type="nucleotide sequence ID" value="NZ_FOAT01000001.1"/>
</dbReference>
<proteinExistence type="predicted"/>
<reference evidence="1 2" key="1">
    <citation type="submission" date="2016-10" db="EMBL/GenBank/DDBJ databases">
        <authorList>
            <person name="de Groot N.N."/>
        </authorList>
    </citation>
    <scope>NUCLEOTIDE SEQUENCE [LARGE SCALE GENOMIC DNA]</scope>
    <source>
        <strain evidence="1 2">KH2T6</strain>
    </source>
</reference>
<evidence type="ECO:0008006" key="3">
    <source>
        <dbReference type="Google" id="ProtNLM"/>
    </source>
</evidence>